<proteinExistence type="predicted"/>
<feature type="compositionally biased region" description="Basic residues" evidence="1">
    <location>
        <begin position="82"/>
        <end position="100"/>
    </location>
</feature>
<dbReference type="Proteomes" id="UP000005408">
    <property type="component" value="Unassembled WGS sequence"/>
</dbReference>
<name>A0A8W8KMY8_MAGGI</name>
<accession>A0A8W8KMY8</accession>
<dbReference type="OMA" id="HCEVETS"/>
<evidence type="ECO:0000256" key="1">
    <source>
        <dbReference type="SAM" id="MobiDB-lite"/>
    </source>
</evidence>
<feature type="region of interest" description="Disordered" evidence="1">
    <location>
        <begin position="61"/>
        <end position="100"/>
    </location>
</feature>
<dbReference type="OrthoDB" id="6140722at2759"/>
<protein>
    <submittedName>
        <fullName evidence="2">Uncharacterized protein</fullName>
    </submittedName>
</protein>
<evidence type="ECO:0000313" key="2">
    <source>
        <dbReference type="EnsemblMetazoa" id="G24588.1:cds"/>
    </source>
</evidence>
<keyword evidence="3" id="KW-1185">Reference proteome</keyword>
<reference evidence="2" key="1">
    <citation type="submission" date="2022-08" db="UniProtKB">
        <authorList>
            <consortium name="EnsemblMetazoa"/>
        </authorList>
    </citation>
    <scope>IDENTIFICATION</scope>
    <source>
        <strain evidence="2">05x7-T-G4-1.051#20</strain>
    </source>
</reference>
<dbReference type="AlphaFoldDB" id="A0A8W8KMY8"/>
<sequence length="199" mass="22733">MEGMLDDEPEEPSELVMEWLGGFHLSHDALYELKVVLERRQLKDISTAMSSEAKLVIHQLKEESQSQIHKNRPRQEADVKHHAPKHRKSIQKAPKSGKTKRFAETFTKNLSFRLDGDITEPSRSEEDVTKRSLTGDHIEVTMETVEIVDSEAPPKEDDTDEIAIDEMAKLNSIDKCVVWMEVNDSDGDSRVTKKEHEVT</sequence>
<organism evidence="2 3">
    <name type="scientific">Magallana gigas</name>
    <name type="common">Pacific oyster</name>
    <name type="synonym">Crassostrea gigas</name>
    <dbReference type="NCBI Taxonomy" id="29159"/>
    <lineage>
        <taxon>Eukaryota</taxon>
        <taxon>Metazoa</taxon>
        <taxon>Spiralia</taxon>
        <taxon>Lophotrochozoa</taxon>
        <taxon>Mollusca</taxon>
        <taxon>Bivalvia</taxon>
        <taxon>Autobranchia</taxon>
        <taxon>Pteriomorphia</taxon>
        <taxon>Ostreida</taxon>
        <taxon>Ostreoidea</taxon>
        <taxon>Ostreidae</taxon>
        <taxon>Magallana</taxon>
    </lineage>
</organism>
<evidence type="ECO:0000313" key="3">
    <source>
        <dbReference type="Proteomes" id="UP000005408"/>
    </source>
</evidence>
<dbReference type="EnsemblMetazoa" id="G24588.1">
    <property type="protein sequence ID" value="G24588.1:cds"/>
    <property type="gene ID" value="G24588"/>
</dbReference>